<dbReference type="GO" id="GO:0005524">
    <property type="term" value="F:ATP binding"/>
    <property type="evidence" value="ECO:0007669"/>
    <property type="project" value="UniProtKB-UniRule"/>
</dbReference>
<accession>A0A9D9N449</accession>
<keyword evidence="7" id="KW-0963">Cytoplasm</keyword>
<evidence type="ECO:0000256" key="4">
    <source>
        <dbReference type="ARBA" id="ARBA00022777"/>
    </source>
</evidence>
<keyword evidence="7" id="KW-0479">Metal-binding</keyword>
<dbReference type="InterPro" id="IPR027417">
    <property type="entry name" value="P-loop_NTPase"/>
</dbReference>
<dbReference type="InterPro" id="IPR000623">
    <property type="entry name" value="Shikimate_kinase/TSH1"/>
</dbReference>
<organism evidence="8 9">
    <name type="scientific">Candidatus Gallipaludibacter merdavium</name>
    <dbReference type="NCBI Taxonomy" id="2840839"/>
    <lineage>
        <taxon>Bacteria</taxon>
        <taxon>Pseudomonadati</taxon>
        <taxon>Bacteroidota</taxon>
        <taxon>Bacteroidia</taxon>
        <taxon>Bacteroidales</taxon>
        <taxon>Candidatus Gallipaludibacter</taxon>
    </lineage>
</organism>
<evidence type="ECO:0000256" key="1">
    <source>
        <dbReference type="ARBA" id="ARBA00022605"/>
    </source>
</evidence>
<dbReference type="PANTHER" id="PTHR21087">
    <property type="entry name" value="SHIKIMATE KINASE"/>
    <property type="match status" value="1"/>
</dbReference>
<dbReference type="GO" id="GO:0005829">
    <property type="term" value="C:cytosol"/>
    <property type="evidence" value="ECO:0007669"/>
    <property type="project" value="TreeGrafter"/>
</dbReference>
<dbReference type="Proteomes" id="UP000823641">
    <property type="component" value="Unassembled WGS sequence"/>
</dbReference>
<dbReference type="CDD" id="cd00464">
    <property type="entry name" value="SK"/>
    <property type="match status" value="1"/>
</dbReference>
<comment type="caution">
    <text evidence="8">The sequence shown here is derived from an EMBL/GenBank/DDBJ whole genome shotgun (WGS) entry which is preliminary data.</text>
</comment>
<dbReference type="GO" id="GO:0009073">
    <property type="term" value="P:aromatic amino acid family biosynthetic process"/>
    <property type="evidence" value="ECO:0007669"/>
    <property type="project" value="UniProtKB-KW"/>
</dbReference>
<feature type="binding site" evidence="7">
    <location>
        <position position="60"/>
    </location>
    <ligand>
        <name>substrate</name>
    </ligand>
</feature>
<name>A0A9D9N449_9BACT</name>
<evidence type="ECO:0000313" key="8">
    <source>
        <dbReference type="EMBL" id="MBO8459604.1"/>
    </source>
</evidence>
<dbReference type="GO" id="GO:0000287">
    <property type="term" value="F:magnesium ion binding"/>
    <property type="evidence" value="ECO:0007669"/>
    <property type="project" value="UniProtKB-UniRule"/>
</dbReference>
<evidence type="ECO:0000256" key="5">
    <source>
        <dbReference type="ARBA" id="ARBA00022840"/>
    </source>
</evidence>
<feature type="binding site" evidence="7">
    <location>
        <position position="82"/>
    </location>
    <ligand>
        <name>substrate</name>
    </ligand>
</feature>
<comment type="catalytic activity">
    <reaction evidence="7">
        <text>shikimate + ATP = 3-phosphoshikimate + ADP + H(+)</text>
        <dbReference type="Rhea" id="RHEA:13121"/>
        <dbReference type="ChEBI" id="CHEBI:15378"/>
        <dbReference type="ChEBI" id="CHEBI:30616"/>
        <dbReference type="ChEBI" id="CHEBI:36208"/>
        <dbReference type="ChEBI" id="CHEBI:145989"/>
        <dbReference type="ChEBI" id="CHEBI:456216"/>
        <dbReference type="EC" id="2.7.1.71"/>
    </reaction>
</comment>
<feature type="binding site" evidence="7">
    <location>
        <position position="144"/>
    </location>
    <ligand>
        <name>substrate</name>
    </ligand>
</feature>
<comment type="function">
    <text evidence="7">Catalyzes the specific phosphorylation of the 3-hydroxyl group of shikimic acid using ATP as a cosubstrate.</text>
</comment>
<reference evidence="8" key="1">
    <citation type="submission" date="2020-10" db="EMBL/GenBank/DDBJ databases">
        <authorList>
            <person name="Gilroy R."/>
        </authorList>
    </citation>
    <scope>NUCLEOTIDE SEQUENCE</scope>
    <source>
        <strain evidence="8">G3-3990</strain>
    </source>
</reference>
<dbReference type="GO" id="GO:0008652">
    <property type="term" value="P:amino acid biosynthetic process"/>
    <property type="evidence" value="ECO:0007669"/>
    <property type="project" value="UniProtKB-KW"/>
</dbReference>
<comment type="similarity">
    <text evidence="7">Belongs to the shikimate kinase family.</text>
</comment>
<evidence type="ECO:0000256" key="2">
    <source>
        <dbReference type="ARBA" id="ARBA00022679"/>
    </source>
</evidence>
<evidence type="ECO:0000256" key="6">
    <source>
        <dbReference type="ARBA" id="ARBA00023141"/>
    </source>
</evidence>
<feature type="binding site" evidence="7">
    <location>
        <position position="18"/>
    </location>
    <ligand>
        <name>Mg(2+)</name>
        <dbReference type="ChEBI" id="CHEBI:18420"/>
    </ligand>
</feature>
<comment type="pathway">
    <text evidence="7">Metabolic intermediate biosynthesis; chorismate biosynthesis; chorismate from D-erythrose 4-phosphate and phosphoenolpyruvate: step 5/7.</text>
</comment>
<gene>
    <name evidence="7" type="primary">aroK</name>
    <name evidence="8" type="ORF">IAA73_04630</name>
</gene>
<dbReference type="GO" id="GO:0004765">
    <property type="term" value="F:shikimate kinase activity"/>
    <property type="evidence" value="ECO:0007669"/>
    <property type="project" value="UniProtKB-UniRule"/>
</dbReference>
<dbReference type="InterPro" id="IPR031322">
    <property type="entry name" value="Shikimate/glucono_kinase"/>
</dbReference>
<dbReference type="HAMAP" id="MF_00109">
    <property type="entry name" value="Shikimate_kinase"/>
    <property type="match status" value="1"/>
</dbReference>
<comment type="caution">
    <text evidence="7">Lacks conserved residue(s) required for the propagation of feature annotation.</text>
</comment>
<sequence length="174" mass="19516">MNLNKPLFLIGYMGSGKTTMGKLIAEELHLPFVDTDEVLSEQEGMSCSDIICQKGQAYFRQQERNLLNSLPQNKGMVVATGGGMPCFLDNISLITSIGISLFLDWSVENLAIRLSLTDLSTRPMLLGKSGEELRAHIQKQLTERMIYYRQAHHTIACDGHTDEEMAHRIAQLFL</sequence>
<keyword evidence="6 7" id="KW-0057">Aromatic amino acid biosynthesis</keyword>
<evidence type="ECO:0000256" key="3">
    <source>
        <dbReference type="ARBA" id="ARBA00022741"/>
    </source>
</evidence>
<dbReference type="Pfam" id="PF01202">
    <property type="entry name" value="SKI"/>
    <property type="match status" value="1"/>
</dbReference>
<dbReference type="GO" id="GO:0009423">
    <property type="term" value="P:chorismate biosynthetic process"/>
    <property type="evidence" value="ECO:0007669"/>
    <property type="project" value="UniProtKB-UniRule"/>
</dbReference>
<keyword evidence="7" id="KW-0460">Magnesium</keyword>
<feature type="binding site" evidence="7">
    <location>
        <position position="122"/>
    </location>
    <ligand>
        <name>ATP</name>
        <dbReference type="ChEBI" id="CHEBI:30616"/>
    </ligand>
</feature>
<comment type="subcellular location">
    <subcellularLocation>
        <location evidence="7">Cytoplasm</location>
    </subcellularLocation>
</comment>
<proteinExistence type="inferred from homology"/>
<keyword evidence="4 7" id="KW-0418">Kinase</keyword>
<dbReference type="Gene3D" id="3.40.50.300">
    <property type="entry name" value="P-loop containing nucleotide triphosphate hydrolases"/>
    <property type="match status" value="1"/>
</dbReference>
<dbReference type="AlphaFoldDB" id="A0A9D9N449"/>
<comment type="subunit">
    <text evidence="7">Monomer.</text>
</comment>
<feature type="binding site" evidence="7">
    <location>
        <begin position="14"/>
        <end position="19"/>
    </location>
    <ligand>
        <name>ATP</name>
        <dbReference type="ChEBI" id="CHEBI:30616"/>
    </ligand>
</feature>
<feature type="binding site" evidence="7">
    <location>
        <position position="36"/>
    </location>
    <ligand>
        <name>substrate</name>
    </ligand>
</feature>
<reference evidence="8" key="2">
    <citation type="journal article" date="2021" name="PeerJ">
        <title>Extensive microbial diversity within the chicken gut microbiome revealed by metagenomics and culture.</title>
        <authorList>
            <person name="Gilroy R."/>
            <person name="Ravi A."/>
            <person name="Getino M."/>
            <person name="Pursley I."/>
            <person name="Horton D.L."/>
            <person name="Alikhan N.F."/>
            <person name="Baker D."/>
            <person name="Gharbi K."/>
            <person name="Hall N."/>
            <person name="Watson M."/>
            <person name="Adriaenssens E.M."/>
            <person name="Foster-Nyarko E."/>
            <person name="Jarju S."/>
            <person name="Secka A."/>
            <person name="Antonio M."/>
            <person name="Oren A."/>
            <person name="Chaudhuri R.R."/>
            <person name="La Ragione R."/>
            <person name="Hildebrand F."/>
            <person name="Pallen M.J."/>
        </authorList>
    </citation>
    <scope>NUCLEOTIDE SEQUENCE</scope>
    <source>
        <strain evidence="8">G3-3990</strain>
    </source>
</reference>
<comment type="cofactor">
    <cofactor evidence="7">
        <name>Mg(2+)</name>
        <dbReference type="ChEBI" id="CHEBI:18420"/>
    </cofactor>
    <text evidence="7">Binds 1 Mg(2+) ion per subunit.</text>
</comment>
<keyword evidence="5 7" id="KW-0067">ATP-binding</keyword>
<dbReference type="PANTHER" id="PTHR21087:SF16">
    <property type="entry name" value="SHIKIMATE KINASE 1, CHLOROPLASTIC"/>
    <property type="match status" value="1"/>
</dbReference>
<dbReference type="SUPFAM" id="SSF52540">
    <property type="entry name" value="P-loop containing nucleoside triphosphate hydrolases"/>
    <property type="match status" value="1"/>
</dbReference>
<keyword evidence="3 7" id="KW-0547">Nucleotide-binding</keyword>
<evidence type="ECO:0000256" key="7">
    <source>
        <dbReference type="HAMAP-Rule" id="MF_00109"/>
    </source>
</evidence>
<evidence type="ECO:0000313" key="9">
    <source>
        <dbReference type="Proteomes" id="UP000823641"/>
    </source>
</evidence>
<dbReference type="PRINTS" id="PR01100">
    <property type="entry name" value="SHIKIMTKNASE"/>
</dbReference>
<dbReference type="EC" id="2.7.1.71" evidence="7"/>
<dbReference type="EMBL" id="JADIMG010000047">
    <property type="protein sequence ID" value="MBO8459604.1"/>
    <property type="molecule type" value="Genomic_DNA"/>
</dbReference>
<keyword evidence="2 7" id="KW-0808">Transferase</keyword>
<protein>
    <recommendedName>
        <fullName evidence="7">Shikimate kinase</fullName>
        <shortName evidence="7">SK</shortName>
        <ecNumber evidence="7">2.7.1.71</ecNumber>
    </recommendedName>
</protein>
<keyword evidence="1 7" id="KW-0028">Amino-acid biosynthesis</keyword>